<comment type="function">
    <text evidence="1 13">Transfers the gamma-phosphate of ATP to the 4'-position of a tetraacyldisaccharide 1-phosphate intermediate (termed DS-1-P) to form tetraacyldisaccharide 1,4'-bis-phosphate (lipid IVA).</text>
</comment>
<evidence type="ECO:0000256" key="8">
    <source>
        <dbReference type="ARBA" id="ARBA00022741"/>
    </source>
</evidence>
<dbReference type="InterPro" id="IPR027417">
    <property type="entry name" value="P-loop_NTPase"/>
</dbReference>
<protein>
    <recommendedName>
        <fullName evidence="4 13">Tetraacyldisaccharide 4'-kinase</fullName>
        <ecNumber evidence="3 13">2.7.1.130</ecNumber>
    </recommendedName>
    <alternativeName>
        <fullName evidence="12 13">Lipid A 4'-kinase</fullName>
    </alternativeName>
</protein>
<keyword evidence="10 13" id="KW-0067">ATP-binding</keyword>
<evidence type="ECO:0000256" key="7">
    <source>
        <dbReference type="ARBA" id="ARBA00022679"/>
    </source>
</evidence>
<dbReference type="RefSeq" id="WP_062661184.1">
    <property type="nucleotide sequence ID" value="NZ_FIZX01000001.1"/>
</dbReference>
<evidence type="ECO:0000256" key="3">
    <source>
        <dbReference type="ARBA" id="ARBA00012071"/>
    </source>
</evidence>
<comment type="catalytic activity">
    <reaction evidence="13">
        <text>a lipid A disaccharide + ATP = a lipid IVA + ADP + H(+)</text>
        <dbReference type="Rhea" id="RHEA:67840"/>
        <dbReference type="ChEBI" id="CHEBI:15378"/>
        <dbReference type="ChEBI" id="CHEBI:30616"/>
        <dbReference type="ChEBI" id="CHEBI:176343"/>
        <dbReference type="ChEBI" id="CHEBI:176425"/>
        <dbReference type="ChEBI" id="CHEBI:456216"/>
        <dbReference type="EC" id="2.7.1.130"/>
    </reaction>
</comment>
<dbReference type="OrthoDB" id="9766423at2"/>
<dbReference type="InterPro" id="IPR003758">
    <property type="entry name" value="LpxK"/>
</dbReference>
<keyword evidence="9 13" id="KW-0418">Kinase</keyword>
<evidence type="ECO:0000256" key="4">
    <source>
        <dbReference type="ARBA" id="ARBA00016436"/>
    </source>
</evidence>
<evidence type="ECO:0000256" key="13">
    <source>
        <dbReference type="HAMAP-Rule" id="MF_00409"/>
    </source>
</evidence>
<dbReference type="PANTHER" id="PTHR42724:SF1">
    <property type="entry name" value="TETRAACYLDISACCHARIDE 4'-KINASE, MITOCHONDRIAL-RELATED"/>
    <property type="match status" value="1"/>
</dbReference>
<gene>
    <name evidence="13 14" type="primary">lpxK</name>
    <name evidence="14" type="ORF">GCE9029_00867</name>
</gene>
<dbReference type="STRING" id="1796497.GCE9029_00867"/>
<dbReference type="GO" id="GO:0009244">
    <property type="term" value="P:lipopolysaccharide core region biosynthetic process"/>
    <property type="evidence" value="ECO:0007669"/>
    <property type="project" value="TreeGrafter"/>
</dbReference>
<dbReference type="Pfam" id="PF02606">
    <property type="entry name" value="LpxK"/>
    <property type="match status" value="1"/>
</dbReference>
<dbReference type="NCBIfam" id="TIGR00682">
    <property type="entry name" value="lpxK"/>
    <property type="match status" value="1"/>
</dbReference>
<evidence type="ECO:0000313" key="14">
    <source>
        <dbReference type="EMBL" id="CZF78496.1"/>
    </source>
</evidence>
<comment type="similarity">
    <text evidence="13">Belongs to the LpxK family.</text>
</comment>
<dbReference type="GO" id="GO:0005886">
    <property type="term" value="C:plasma membrane"/>
    <property type="evidence" value="ECO:0007669"/>
    <property type="project" value="TreeGrafter"/>
</dbReference>
<dbReference type="GO" id="GO:0009245">
    <property type="term" value="P:lipid A biosynthetic process"/>
    <property type="evidence" value="ECO:0007669"/>
    <property type="project" value="UniProtKB-UniRule"/>
</dbReference>
<organism evidence="14 15">
    <name type="scientific">Grimontia celer</name>
    <dbReference type="NCBI Taxonomy" id="1796497"/>
    <lineage>
        <taxon>Bacteria</taxon>
        <taxon>Pseudomonadati</taxon>
        <taxon>Pseudomonadota</taxon>
        <taxon>Gammaproteobacteria</taxon>
        <taxon>Vibrionales</taxon>
        <taxon>Vibrionaceae</taxon>
        <taxon>Grimontia</taxon>
    </lineage>
</organism>
<dbReference type="EC" id="2.7.1.130" evidence="3 13"/>
<evidence type="ECO:0000256" key="2">
    <source>
        <dbReference type="ARBA" id="ARBA00004870"/>
    </source>
</evidence>
<proteinExistence type="inferred from homology"/>
<evidence type="ECO:0000256" key="9">
    <source>
        <dbReference type="ARBA" id="ARBA00022777"/>
    </source>
</evidence>
<comment type="pathway">
    <text evidence="2 13">Glycolipid biosynthesis; lipid IV(A) biosynthesis; lipid IV(A) from (3R)-3-hydroxytetradecanoyl-[acyl-carrier-protein] and UDP-N-acetyl-alpha-D-glucosamine: step 6/6.</text>
</comment>
<keyword evidence="6 13" id="KW-0441">Lipid A biosynthesis</keyword>
<reference evidence="15" key="1">
    <citation type="submission" date="2016-02" db="EMBL/GenBank/DDBJ databases">
        <authorList>
            <person name="Rodrigo-Torres Lidia"/>
            <person name="Arahal R.David."/>
        </authorList>
    </citation>
    <scope>NUCLEOTIDE SEQUENCE [LARGE SCALE GENOMIC DNA]</scope>
    <source>
        <strain evidence="15">CECT 9029</strain>
    </source>
</reference>
<dbReference type="GO" id="GO:0009029">
    <property type="term" value="F:lipid-A 4'-kinase activity"/>
    <property type="evidence" value="ECO:0007669"/>
    <property type="project" value="UniProtKB-UniRule"/>
</dbReference>
<dbReference type="UniPathway" id="UPA00359">
    <property type="reaction ID" value="UER00482"/>
</dbReference>
<keyword evidence="7 13" id="KW-0808">Transferase</keyword>
<keyword evidence="11 13" id="KW-0443">Lipid metabolism</keyword>
<accession>A0A128EWW3</accession>
<keyword evidence="8 13" id="KW-0547">Nucleotide-binding</keyword>
<dbReference type="AlphaFoldDB" id="A0A128EWW3"/>
<keyword evidence="5 13" id="KW-0444">Lipid biosynthesis</keyword>
<dbReference type="Proteomes" id="UP000071641">
    <property type="component" value="Unassembled WGS sequence"/>
</dbReference>
<dbReference type="GO" id="GO:0005524">
    <property type="term" value="F:ATP binding"/>
    <property type="evidence" value="ECO:0007669"/>
    <property type="project" value="UniProtKB-UniRule"/>
</dbReference>
<name>A0A128EWW3_9GAMM</name>
<evidence type="ECO:0000256" key="1">
    <source>
        <dbReference type="ARBA" id="ARBA00002274"/>
    </source>
</evidence>
<dbReference type="EMBL" id="FIZX01000001">
    <property type="protein sequence ID" value="CZF78496.1"/>
    <property type="molecule type" value="Genomic_DNA"/>
</dbReference>
<dbReference type="SUPFAM" id="SSF52540">
    <property type="entry name" value="P-loop containing nucleoside triphosphate hydrolases"/>
    <property type="match status" value="1"/>
</dbReference>
<keyword evidence="15" id="KW-1185">Reference proteome</keyword>
<evidence type="ECO:0000256" key="11">
    <source>
        <dbReference type="ARBA" id="ARBA00023098"/>
    </source>
</evidence>
<sequence>MAGLVEKIWFENHPLGWIGAPLLWPLSKLFGAIAKKRRAAFLAGTNNAYRPPVPVIVVGNITVGGNGKTPVVIWLVEQLKAKGFNPGVVSRGYGGKAESYPFVVDDNTNTDKAGDEPVLIYQRTKVPVAISPVRSDAVKALLPMGVDIVITDDGLQHYKLARDIEFVIVDGERRFGNQQYMPFGPLREQTDRLGSVDFVVCNGGEEEADEIAMSLKPAELINLKTGERSSADSLDAPVALAGIGNPQRFFNTLASLGVKPVHCEPFADHKAFEYTQLDALAKKGQNLLMTEKDAVKCRAFINQYPDIENWWYLPVDAAFSDTDTANILNKIMKVKDGYGSPTA</sequence>
<dbReference type="PANTHER" id="PTHR42724">
    <property type="entry name" value="TETRAACYLDISACCHARIDE 4'-KINASE"/>
    <property type="match status" value="1"/>
</dbReference>
<evidence type="ECO:0000313" key="15">
    <source>
        <dbReference type="Proteomes" id="UP000071641"/>
    </source>
</evidence>
<evidence type="ECO:0000256" key="6">
    <source>
        <dbReference type="ARBA" id="ARBA00022556"/>
    </source>
</evidence>
<dbReference type="HAMAP" id="MF_00409">
    <property type="entry name" value="LpxK"/>
    <property type="match status" value="1"/>
</dbReference>
<evidence type="ECO:0000256" key="10">
    <source>
        <dbReference type="ARBA" id="ARBA00022840"/>
    </source>
</evidence>
<feature type="binding site" evidence="13">
    <location>
        <begin position="62"/>
        <end position="69"/>
    </location>
    <ligand>
        <name>ATP</name>
        <dbReference type="ChEBI" id="CHEBI:30616"/>
    </ligand>
</feature>
<evidence type="ECO:0000256" key="5">
    <source>
        <dbReference type="ARBA" id="ARBA00022516"/>
    </source>
</evidence>
<evidence type="ECO:0000256" key="12">
    <source>
        <dbReference type="ARBA" id="ARBA00029757"/>
    </source>
</evidence>